<dbReference type="InterPro" id="IPR040911">
    <property type="entry name" value="Exostosin_GT47"/>
</dbReference>
<evidence type="ECO:0000259" key="7">
    <source>
        <dbReference type="Pfam" id="PF03016"/>
    </source>
</evidence>
<organism evidence="8 9">
    <name type="scientific">Malus domestica</name>
    <name type="common">Apple</name>
    <name type="synonym">Pyrus malus</name>
    <dbReference type="NCBI Taxonomy" id="3750"/>
    <lineage>
        <taxon>Eukaryota</taxon>
        <taxon>Viridiplantae</taxon>
        <taxon>Streptophyta</taxon>
        <taxon>Embryophyta</taxon>
        <taxon>Tracheophyta</taxon>
        <taxon>Spermatophyta</taxon>
        <taxon>Magnoliopsida</taxon>
        <taxon>eudicotyledons</taxon>
        <taxon>Gunneridae</taxon>
        <taxon>Pentapetalae</taxon>
        <taxon>rosids</taxon>
        <taxon>fabids</taxon>
        <taxon>Rosales</taxon>
        <taxon>Rosaceae</taxon>
        <taxon>Amygdaloideae</taxon>
        <taxon>Maleae</taxon>
        <taxon>Malus</taxon>
    </lineage>
</organism>
<reference evidence="8 9" key="1">
    <citation type="submission" date="2018-10" db="EMBL/GenBank/DDBJ databases">
        <title>A high-quality apple genome assembly.</title>
        <authorList>
            <person name="Hu J."/>
        </authorList>
    </citation>
    <scope>NUCLEOTIDE SEQUENCE [LARGE SCALE GENOMIC DNA]</scope>
    <source>
        <strain evidence="9">cv. HFTH1</strain>
        <tissue evidence="8">Young leaf</tissue>
    </source>
</reference>
<evidence type="ECO:0000256" key="6">
    <source>
        <dbReference type="SAM" id="SignalP"/>
    </source>
</evidence>
<proteinExistence type="inferred from homology"/>
<sequence length="469" mass="53704">MAFKSSLLISTFFLLFFFSITTTTVRLCSAQIPGNNLDRPQSNSDCTGRWIHIRRLPPSFNLDLLSDCSGYPLFDDFYPYLANNGLGQKTHNLSHSWYRTDPLMLELIFHRRMLEYPCLASNPQSADAVYLPYYAGIDALRYLYGPDYNSSSEQGLNLLDFLTRDDPDSWYRHMGQDHFLVLARPAMDFSQPLGNDPPLWGTSLLELPQFFNVTALTVEARAWPWQEHAVPYPTSFHPPNLSLLEMWLQRARRSRRTTLMMFAGGGGVGNNPNIRRSIRNECENNTKANNVTSNKNLGRFGSGGAGYTKLCDIVDCSHGICEHDPIRFMRPMLQASFCLQPPGDTPTRRSTFDSIVAGCIPVFFEDSSAKAQYRWHLPEDQYGEFSVFIPKEDVVFKETRVLDVLRSIPKARVRRMREKVLEMIPRVMYRRHMSSMGLRAKKDAFDLAIDGVLNKIKSKVPVQRRVFPQ</sequence>
<evidence type="ECO:0000256" key="1">
    <source>
        <dbReference type="ARBA" id="ARBA00004323"/>
    </source>
</evidence>
<keyword evidence="5" id="KW-0333">Golgi apparatus</keyword>
<evidence type="ECO:0000256" key="5">
    <source>
        <dbReference type="ARBA" id="ARBA00023034"/>
    </source>
</evidence>
<keyword evidence="3" id="KW-0808">Transferase</keyword>
<keyword evidence="4" id="KW-0735">Signal-anchor</keyword>
<feature type="domain" description="Exostosin GT47" evidence="7">
    <location>
        <begin position="46"/>
        <end position="396"/>
    </location>
</feature>
<keyword evidence="3" id="KW-0328">Glycosyltransferase</keyword>
<dbReference type="Pfam" id="PF03016">
    <property type="entry name" value="Exostosin_GT47"/>
    <property type="match status" value="1"/>
</dbReference>
<feature type="signal peptide" evidence="6">
    <location>
        <begin position="1"/>
        <end position="30"/>
    </location>
</feature>
<evidence type="ECO:0000256" key="4">
    <source>
        <dbReference type="ARBA" id="ARBA00022968"/>
    </source>
</evidence>
<comment type="caution">
    <text evidence="8">The sequence shown here is derived from an EMBL/GenBank/DDBJ whole genome shotgun (WGS) entry which is preliminary data.</text>
</comment>
<keyword evidence="6" id="KW-0732">Signal</keyword>
<dbReference type="PANTHER" id="PTHR11062">
    <property type="entry name" value="EXOSTOSIN HEPARAN SULFATE GLYCOSYLTRANSFERASE -RELATED"/>
    <property type="match status" value="1"/>
</dbReference>
<evidence type="ECO:0000313" key="8">
    <source>
        <dbReference type="EMBL" id="RXH89340.1"/>
    </source>
</evidence>
<comment type="subcellular location">
    <subcellularLocation>
        <location evidence="1">Golgi apparatus membrane</location>
        <topology evidence="1">Single-pass type II membrane protein</topology>
    </subcellularLocation>
</comment>
<keyword evidence="4" id="KW-0812">Transmembrane</keyword>
<name>A0A498J1H8_MALDO</name>
<dbReference type="STRING" id="3750.A0A498J1H8"/>
<evidence type="ECO:0000256" key="2">
    <source>
        <dbReference type="ARBA" id="ARBA00010271"/>
    </source>
</evidence>
<protein>
    <recommendedName>
        <fullName evidence="7">Exostosin GT47 domain-containing protein</fullName>
    </recommendedName>
</protein>
<dbReference type="PANTHER" id="PTHR11062:SF58">
    <property type="entry name" value="XYLOGLUCAN GALACTOSYLTRANSFERASE GT19-RELATED"/>
    <property type="match status" value="1"/>
</dbReference>
<evidence type="ECO:0000313" key="9">
    <source>
        <dbReference type="Proteomes" id="UP000290289"/>
    </source>
</evidence>
<comment type="similarity">
    <text evidence="2">Belongs to the glycosyltransferase 47 family.</text>
</comment>
<dbReference type="GO" id="GO:0016757">
    <property type="term" value="F:glycosyltransferase activity"/>
    <property type="evidence" value="ECO:0007669"/>
    <property type="project" value="UniProtKB-KW"/>
</dbReference>
<dbReference type="Proteomes" id="UP000290289">
    <property type="component" value="Chromosome 9"/>
</dbReference>
<keyword evidence="9" id="KW-1185">Reference proteome</keyword>
<dbReference type="EMBL" id="RDQH01000335">
    <property type="protein sequence ID" value="RXH89340.1"/>
    <property type="molecule type" value="Genomic_DNA"/>
</dbReference>
<feature type="chain" id="PRO_5019726196" description="Exostosin GT47 domain-containing protein" evidence="6">
    <location>
        <begin position="31"/>
        <end position="469"/>
    </location>
</feature>
<dbReference type="GO" id="GO:0000139">
    <property type="term" value="C:Golgi membrane"/>
    <property type="evidence" value="ECO:0007669"/>
    <property type="project" value="UniProtKB-SubCell"/>
</dbReference>
<accession>A0A498J1H8</accession>
<dbReference type="AlphaFoldDB" id="A0A498J1H8"/>
<evidence type="ECO:0000256" key="3">
    <source>
        <dbReference type="ARBA" id="ARBA00022676"/>
    </source>
</evidence>
<dbReference type="InterPro" id="IPR004263">
    <property type="entry name" value="Exostosin"/>
</dbReference>
<gene>
    <name evidence="8" type="ORF">DVH24_031697</name>
</gene>